<proteinExistence type="predicted"/>
<organism evidence="1">
    <name type="scientific">marine sediment metagenome</name>
    <dbReference type="NCBI Taxonomy" id="412755"/>
    <lineage>
        <taxon>unclassified sequences</taxon>
        <taxon>metagenomes</taxon>
        <taxon>ecological metagenomes</taxon>
    </lineage>
</organism>
<dbReference type="AlphaFoldDB" id="A0A0F9PVF2"/>
<name>A0A0F9PVF2_9ZZZZ</name>
<protein>
    <submittedName>
        <fullName evidence="1">Uncharacterized protein</fullName>
    </submittedName>
</protein>
<reference evidence="1" key="1">
    <citation type="journal article" date="2015" name="Nature">
        <title>Complex archaea that bridge the gap between prokaryotes and eukaryotes.</title>
        <authorList>
            <person name="Spang A."/>
            <person name="Saw J.H."/>
            <person name="Jorgensen S.L."/>
            <person name="Zaremba-Niedzwiedzka K."/>
            <person name="Martijn J."/>
            <person name="Lind A.E."/>
            <person name="van Eijk R."/>
            <person name="Schleper C."/>
            <person name="Guy L."/>
            <person name="Ettema T.J."/>
        </authorList>
    </citation>
    <scope>NUCLEOTIDE SEQUENCE</scope>
</reference>
<accession>A0A0F9PVF2</accession>
<comment type="caution">
    <text evidence="1">The sequence shown here is derived from an EMBL/GenBank/DDBJ whole genome shotgun (WGS) entry which is preliminary data.</text>
</comment>
<gene>
    <name evidence="1" type="ORF">LCGC14_1091230</name>
</gene>
<evidence type="ECO:0000313" key="1">
    <source>
        <dbReference type="EMBL" id="KKN05046.1"/>
    </source>
</evidence>
<sequence>MKRFTAFAAALLMTAGAVSAQVTTQVDASIGTSGVAGYPDTVIGANGVTYACAPATTIDGLLARRCIRPGAAGFDAMSPAAIGAAAAVVVAVGLIANNDDDTTTTTTTTR</sequence>
<dbReference type="EMBL" id="LAZR01004849">
    <property type="protein sequence ID" value="KKN05046.1"/>
    <property type="molecule type" value="Genomic_DNA"/>
</dbReference>